<keyword evidence="2" id="KW-1185">Reference proteome</keyword>
<dbReference type="OMA" id="PFWGDEM"/>
<evidence type="ECO:0000313" key="2">
    <source>
        <dbReference type="Proteomes" id="UP000027238"/>
    </source>
</evidence>
<dbReference type="eggNOG" id="ENOG502T4MF">
    <property type="taxonomic scope" value="Eukaryota"/>
</dbReference>
<sequence>MFNHIMKYMAPLPRPVPIVCYPSGCYVGLDAIERRGRGNSDPASRFGFARSIAIRQQDRLHADRLRLLEAQVEDNMALEAEHDTRVKEVLNEYYSDLQSLRTDPRSNGNILKAKKFTKKLQRRVKDLRDKRFRNQTWLNLWYENRANQYMDFLRVEWMVSDYCCDYPFWGDEMAPNVKL</sequence>
<name>A0A066XBQ0_COLSU</name>
<dbReference type="AlphaFoldDB" id="A0A066XBQ0"/>
<dbReference type="HOGENOM" id="CLU_1481890_0_0_1"/>
<comment type="caution">
    <text evidence="1">The sequence shown here is derived from an EMBL/GenBank/DDBJ whole genome shotgun (WGS) entry which is preliminary data.</text>
</comment>
<accession>A0A066XBQ0</accession>
<evidence type="ECO:0000313" key="1">
    <source>
        <dbReference type="EMBL" id="KDN66367.1"/>
    </source>
</evidence>
<reference evidence="2" key="1">
    <citation type="journal article" date="2014" name="Genome Announc.">
        <title>Draft genome sequence of Colletotrichum sublineola, a destructive pathogen of cultivated sorghum.</title>
        <authorList>
            <person name="Baroncelli R."/>
            <person name="Sanz-Martin J.M."/>
            <person name="Rech G.E."/>
            <person name="Sukno S.A."/>
            <person name="Thon M.R."/>
        </authorList>
    </citation>
    <scope>NUCLEOTIDE SEQUENCE [LARGE SCALE GENOMIC DNA]</scope>
    <source>
        <strain evidence="2">TX430BB</strain>
    </source>
</reference>
<gene>
    <name evidence="1" type="ORF">CSUB01_07462</name>
</gene>
<dbReference type="Proteomes" id="UP000027238">
    <property type="component" value="Unassembled WGS sequence"/>
</dbReference>
<protein>
    <submittedName>
        <fullName evidence="1">Uncharacterized protein</fullName>
    </submittedName>
</protein>
<proteinExistence type="predicted"/>
<organism evidence="1 2">
    <name type="scientific">Colletotrichum sublineola</name>
    <name type="common">Sorghum anthracnose fungus</name>
    <dbReference type="NCBI Taxonomy" id="1173701"/>
    <lineage>
        <taxon>Eukaryota</taxon>
        <taxon>Fungi</taxon>
        <taxon>Dikarya</taxon>
        <taxon>Ascomycota</taxon>
        <taxon>Pezizomycotina</taxon>
        <taxon>Sordariomycetes</taxon>
        <taxon>Hypocreomycetidae</taxon>
        <taxon>Glomerellales</taxon>
        <taxon>Glomerellaceae</taxon>
        <taxon>Colletotrichum</taxon>
        <taxon>Colletotrichum graminicola species complex</taxon>
    </lineage>
</organism>
<dbReference type="EMBL" id="JMSE01000940">
    <property type="protein sequence ID" value="KDN66367.1"/>
    <property type="molecule type" value="Genomic_DNA"/>
</dbReference>
<dbReference type="OrthoDB" id="4832010at2759"/>